<organism evidence="2">
    <name type="scientific">uncultured Caudovirales phage</name>
    <dbReference type="NCBI Taxonomy" id="2100421"/>
    <lineage>
        <taxon>Viruses</taxon>
        <taxon>Duplodnaviria</taxon>
        <taxon>Heunggongvirae</taxon>
        <taxon>Uroviricota</taxon>
        <taxon>Caudoviricetes</taxon>
        <taxon>Peduoviridae</taxon>
        <taxon>Maltschvirus</taxon>
        <taxon>Maltschvirus maltsch</taxon>
    </lineage>
</organism>
<sequence>MRKLLLLIILCLSLISNAQFTYSGYIRNADGTGAVNFPVKLYSRTVPNITGFTSQQNYNGHSYYRSTGTAIWTVARQNCVNMGGHLVTVTTAVENSFIFGLWPSGWIGLTDEVTEGVWQWVTGEPYSYTSWNPGEPNNAGNEDYVQFVGGGKWNDLPNNVSLPYVLEFEYIVTTTAWTYYKTVYTNSAGYYSFNEPYNPSREYYIQLDAVTPTTMLTLTDIISPTDIILSKIARKSIHFNQYDVNGDNTISISDSYFLNKKRYETILTWPSVYLYTPTQYNTLITSTTDLRSTILGVSSLTINNPVSGTTTGNYYIIAPGFKGQVSY</sequence>
<gene>
    <name evidence="2" type="ORF">UFOVP331_53</name>
</gene>
<dbReference type="GO" id="GO:0030246">
    <property type="term" value="F:carbohydrate binding"/>
    <property type="evidence" value="ECO:0007669"/>
    <property type="project" value="UniProtKB-KW"/>
</dbReference>
<dbReference type="InterPro" id="IPR050111">
    <property type="entry name" value="C-type_lectin/snaclec_domain"/>
</dbReference>
<reference evidence="2" key="1">
    <citation type="submission" date="2020-04" db="EMBL/GenBank/DDBJ databases">
        <authorList>
            <person name="Chiriac C."/>
            <person name="Salcher M."/>
            <person name="Ghai R."/>
            <person name="Kavagutti S V."/>
        </authorList>
    </citation>
    <scope>NUCLEOTIDE SEQUENCE</scope>
</reference>
<dbReference type="PANTHER" id="PTHR22803">
    <property type="entry name" value="MANNOSE, PHOSPHOLIPASE, LECTIN RECEPTOR RELATED"/>
    <property type="match status" value="1"/>
</dbReference>
<dbReference type="InterPro" id="IPR001304">
    <property type="entry name" value="C-type_lectin-like"/>
</dbReference>
<keyword evidence="2" id="KW-0430">Lectin</keyword>
<name>A0A6J5M068_9CAUD</name>
<dbReference type="EMBL" id="LR796345">
    <property type="protein sequence ID" value="CAB4138460.1"/>
    <property type="molecule type" value="Genomic_DNA"/>
</dbReference>
<protein>
    <submittedName>
        <fullName evidence="2">C-type lectin-like</fullName>
    </submittedName>
</protein>
<dbReference type="InterPro" id="IPR016186">
    <property type="entry name" value="C-type_lectin-like/link_sf"/>
</dbReference>
<evidence type="ECO:0000259" key="1">
    <source>
        <dbReference type="PROSITE" id="PS50041"/>
    </source>
</evidence>
<dbReference type="InterPro" id="IPR016187">
    <property type="entry name" value="CTDL_fold"/>
</dbReference>
<evidence type="ECO:0000313" key="2">
    <source>
        <dbReference type="EMBL" id="CAB4138460.1"/>
    </source>
</evidence>
<dbReference type="Gene3D" id="3.10.100.10">
    <property type="entry name" value="Mannose-Binding Protein A, subunit A"/>
    <property type="match status" value="1"/>
</dbReference>
<proteinExistence type="predicted"/>
<dbReference type="SMART" id="SM00034">
    <property type="entry name" value="CLECT"/>
    <property type="match status" value="1"/>
</dbReference>
<dbReference type="Pfam" id="PF00059">
    <property type="entry name" value="Lectin_C"/>
    <property type="match status" value="1"/>
</dbReference>
<feature type="domain" description="C-type lectin" evidence="1">
    <location>
        <begin position="58"/>
        <end position="167"/>
    </location>
</feature>
<accession>A0A6J5M068</accession>
<dbReference type="PROSITE" id="PS50041">
    <property type="entry name" value="C_TYPE_LECTIN_2"/>
    <property type="match status" value="1"/>
</dbReference>
<dbReference type="SUPFAM" id="SSF56436">
    <property type="entry name" value="C-type lectin-like"/>
    <property type="match status" value="1"/>
</dbReference>